<dbReference type="AlphaFoldDB" id="A0A9D1RIX2"/>
<dbReference type="CDD" id="cd00448">
    <property type="entry name" value="YjgF_YER057c_UK114_family"/>
    <property type="match status" value="1"/>
</dbReference>
<dbReference type="PANTHER" id="PTHR11803:SF58">
    <property type="entry name" value="PROTEIN HMF1-RELATED"/>
    <property type="match status" value="1"/>
</dbReference>
<dbReference type="Gene3D" id="3.30.1330.40">
    <property type="entry name" value="RutC-like"/>
    <property type="match status" value="1"/>
</dbReference>
<comment type="similarity">
    <text evidence="1">Belongs to the RutC family.</text>
</comment>
<reference evidence="2" key="1">
    <citation type="journal article" date="2021" name="PeerJ">
        <title>Extensive microbial diversity within the chicken gut microbiome revealed by metagenomics and culture.</title>
        <authorList>
            <person name="Gilroy R."/>
            <person name="Ravi A."/>
            <person name="Getino M."/>
            <person name="Pursley I."/>
            <person name="Horton D.L."/>
            <person name="Alikhan N.F."/>
            <person name="Baker D."/>
            <person name="Gharbi K."/>
            <person name="Hall N."/>
            <person name="Watson M."/>
            <person name="Adriaenssens E.M."/>
            <person name="Foster-Nyarko E."/>
            <person name="Jarju S."/>
            <person name="Secka A."/>
            <person name="Antonio M."/>
            <person name="Oren A."/>
            <person name="Chaudhuri R.R."/>
            <person name="La Ragione R."/>
            <person name="Hildebrand F."/>
            <person name="Pallen M.J."/>
        </authorList>
    </citation>
    <scope>NUCLEOTIDE SEQUENCE</scope>
    <source>
        <strain evidence="2">Gambia16-930</strain>
    </source>
</reference>
<dbReference type="GO" id="GO:0019239">
    <property type="term" value="F:deaminase activity"/>
    <property type="evidence" value="ECO:0007669"/>
    <property type="project" value="TreeGrafter"/>
</dbReference>
<gene>
    <name evidence="2" type="ORF">IAC47_06590</name>
</gene>
<dbReference type="InterPro" id="IPR006056">
    <property type="entry name" value="RidA"/>
</dbReference>
<dbReference type="GO" id="GO:0005829">
    <property type="term" value="C:cytosol"/>
    <property type="evidence" value="ECO:0007669"/>
    <property type="project" value="TreeGrafter"/>
</dbReference>
<dbReference type="EMBL" id="DXGG01000207">
    <property type="protein sequence ID" value="HIW87923.1"/>
    <property type="molecule type" value="Genomic_DNA"/>
</dbReference>
<dbReference type="FunFam" id="3.30.1330.40:FF:000001">
    <property type="entry name" value="L-PSP family endoribonuclease"/>
    <property type="match status" value="1"/>
</dbReference>
<organism evidence="2 3">
    <name type="scientific">Candidatus Onthomorpha intestinigallinarum</name>
    <dbReference type="NCBI Taxonomy" id="2840880"/>
    <lineage>
        <taxon>Bacteria</taxon>
        <taxon>Pseudomonadati</taxon>
        <taxon>Bacteroidota</taxon>
        <taxon>Bacteroidia</taxon>
        <taxon>Bacteroidales</taxon>
        <taxon>Candidatus Onthomorpha</taxon>
    </lineage>
</organism>
<proteinExistence type="inferred from homology"/>
<name>A0A9D1RIX2_9BACT</name>
<dbReference type="PANTHER" id="PTHR11803">
    <property type="entry name" value="2-IMINOBUTANOATE/2-IMINOPROPANOATE DEAMINASE RIDA"/>
    <property type="match status" value="1"/>
</dbReference>
<evidence type="ECO:0000313" key="3">
    <source>
        <dbReference type="Proteomes" id="UP000824267"/>
    </source>
</evidence>
<dbReference type="InterPro" id="IPR035959">
    <property type="entry name" value="RutC-like_sf"/>
</dbReference>
<comment type="caution">
    <text evidence="2">The sequence shown here is derived from an EMBL/GenBank/DDBJ whole genome shotgun (WGS) entry which is preliminary data.</text>
</comment>
<accession>A0A9D1RIX2</accession>
<dbReference type="Pfam" id="PF01042">
    <property type="entry name" value="Ribonuc_L-PSP"/>
    <property type="match status" value="1"/>
</dbReference>
<sequence length="126" mass="13885">MNKVINTDKAPKAIGPYSQAILASNGMLFISGQIPVDPQTGKIPETIEEQTEQVFKNIEAILNEAGYSFKDVVKTTCLLNSMDDFAAMNKVYAKYYNEMLPARAAYAVEKLPMGVLVEIETIAYKG</sequence>
<dbReference type="InterPro" id="IPR006175">
    <property type="entry name" value="YjgF/YER057c/UK114"/>
</dbReference>
<dbReference type="SUPFAM" id="SSF55298">
    <property type="entry name" value="YjgF-like"/>
    <property type="match status" value="1"/>
</dbReference>
<dbReference type="Proteomes" id="UP000824267">
    <property type="component" value="Unassembled WGS sequence"/>
</dbReference>
<dbReference type="NCBIfam" id="TIGR00004">
    <property type="entry name" value="Rid family detoxifying hydrolase"/>
    <property type="match status" value="1"/>
</dbReference>
<reference evidence="2" key="2">
    <citation type="submission" date="2021-04" db="EMBL/GenBank/DDBJ databases">
        <authorList>
            <person name="Gilroy R."/>
        </authorList>
    </citation>
    <scope>NUCLEOTIDE SEQUENCE</scope>
    <source>
        <strain evidence="2">Gambia16-930</strain>
    </source>
</reference>
<evidence type="ECO:0000313" key="2">
    <source>
        <dbReference type="EMBL" id="HIW87923.1"/>
    </source>
</evidence>
<evidence type="ECO:0000256" key="1">
    <source>
        <dbReference type="ARBA" id="ARBA00010552"/>
    </source>
</evidence>
<protein>
    <submittedName>
        <fullName evidence="2">RidA family protein</fullName>
    </submittedName>
</protein>